<gene>
    <name evidence="2" type="ORF">ZHAS_00010251</name>
</gene>
<evidence type="ECO:0000313" key="3">
    <source>
        <dbReference type="EnsemblMetazoa" id="ASIC010251-PA"/>
    </source>
</evidence>
<keyword evidence="4" id="KW-1185">Reference proteome</keyword>
<dbReference type="EnsemblMetazoa" id="ASIC010251-RA">
    <property type="protein sequence ID" value="ASIC010251-PA"/>
    <property type="gene ID" value="ASIC010251"/>
</dbReference>
<reference evidence="3" key="2">
    <citation type="submission" date="2020-05" db="UniProtKB">
        <authorList>
            <consortium name="EnsemblMetazoa"/>
        </authorList>
    </citation>
    <scope>IDENTIFICATION</scope>
</reference>
<evidence type="ECO:0000256" key="1">
    <source>
        <dbReference type="SAM" id="MobiDB-lite"/>
    </source>
</evidence>
<sequence>MRPRSSRVPAGPNQGCARRHTTHEYVTLLRDTGAKRRRSVPTVRDQPNLSKIGEVFHCTEENGG</sequence>
<evidence type="ECO:0000313" key="2">
    <source>
        <dbReference type="EMBL" id="KFB42541.1"/>
    </source>
</evidence>
<name>A0A084VX47_ANOSI</name>
<feature type="region of interest" description="Disordered" evidence="1">
    <location>
        <begin position="1"/>
        <end position="24"/>
    </location>
</feature>
<protein>
    <submittedName>
        <fullName evidence="2 3">Uncharacterized protein</fullName>
    </submittedName>
</protein>
<dbReference type="AlphaFoldDB" id="A0A084VX47"/>
<dbReference type="EMBL" id="KE525195">
    <property type="protein sequence ID" value="KFB42541.1"/>
    <property type="molecule type" value="Genomic_DNA"/>
</dbReference>
<reference evidence="2 4" key="1">
    <citation type="journal article" date="2014" name="BMC Genomics">
        <title>Genome sequence of Anopheles sinensis provides insight into genetics basis of mosquito competence for malaria parasites.</title>
        <authorList>
            <person name="Zhou D."/>
            <person name="Zhang D."/>
            <person name="Ding G."/>
            <person name="Shi L."/>
            <person name="Hou Q."/>
            <person name="Ye Y."/>
            <person name="Xu Y."/>
            <person name="Zhou H."/>
            <person name="Xiong C."/>
            <person name="Li S."/>
            <person name="Yu J."/>
            <person name="Hong S."/>
            <person name="Yu X."/>
            <person name="Zou P."/>
            <person name="Chen C."/>
            <person name="Chang X."/>
            <person name="Wang W."/>
            <person name="Lv Y."/>
            <person name="Sun Y."/>
            <person name="Ma L."/>
            <person name="Shen B."/>
            <person name="Zhu C."/>
        </authorList>
    </citation>
    <scope>NUCLEOTIDE SEQUENCE [LARGE SCALE GENOMIC DNA]</scope>
</reference>
<dbReference type="Proteomes" id="UP000030765">
    <property type="component" value="Unassembled WGS sequence"/>
</dbReference>
<proteinExistence type="predicted"/>
<organism evidence="2">
    <name type="scientific">Anopheles sinensis</name>
    <name type="common">Mosquito</name>
    <dbReference type="NCBI Taxonomy" id="74873"/>
    <lineage>
        <taxon>Eukaryota</taxon>
        <taxon>Metazoa</taxon>
        <taxon>Ecdysozoa</taxon>
        <taxon>Arthropoda</taxon>
        <taxon>Hexapoda</taxon>
        <taxon>Insecta</taxon>
        <taxon>Pterygota</taxon>
        <taxon>Neoptera</taxon>
        <taxon>Endopterygota</taxon>
        <taxon>Diptera</taxon>
        <taxon>Nematocera</taxon>
        <taxon>Culicoidea</taxon>
        <taxon>Culicidae</taxon>
        <taxon>Anophelinae</taxon>
        <taxon>Anopheles</taxon>
    </lineage>
</organism>
<dbReference type="VEuPathDB" id="VectorBase:ASIC010251"/>
<accession>A0A084VX47</accession>
<evidence type="ECO:0000313" key="4">
    <source>
        <dbReference type="Proteomes" id="UP000030765"/>
    </source>
</evidence>
<dbReference type="EMBL" id="ATLV01017844">
    <property type="status" value="NOT_ANNOTATED_CDS"/>
    <property type="molecule type" value="Genomic_DNA"/>
</dbReference>
<feature type="region of interest" description="Disordered" evidence="1">
    <location>
        <begin position="29"/>
        <end position="48"/>
    </location>
</feature>